<accession>A0A177WDX8</accession>
<feature type="compositionally biased region" description="Low complexity" evidence="5">
    <location>
        <begin position="269"/>
        <end position="285"/>
    </location>
</feature>
<dbReference type="Gene3D" id="3.40.850.10">
    <property type="entry name" value="Kinesin motor domain"/>
    <property type="match status" value="1"/>
</dbReference>
<feature type="compositionally biased region" description="Basic and acidic residues" evidence="5">
    <location>
        <begin position="290"/>
        <end position="303"/>
    </location>
</feature>
<dbReference type="InterPro" id="IPR027640">
    <property type="entry name" value="Kinesin-like_fam"/>
</dbReference>
<proteinExistence type="inferred from homology"/>
<dbReference type="InterPro" id="IPR001752">
    <property type="entry name" value="Kinesin_motor_dom"/>
</dbReference>
<reference evidence="7 8" key="2">
    <citation type="submission" date="2016-05" db="EMBL/GenBank/DDBJ databases">
        <title>Lineage-specific infection strategies underlie the spectrum of fungal disease in amphibians.</title>
        <authorList>
            <person name="Cuomo C.A."/>
            <person name="Farrer R.A."/>
            <person name="James T."/>
            <person name="Longcore J."/>
            <person name="Birren B."/>
        </authorList>
    </citation>
    <scope>NUCLEOTIDE SEQUENCE [LARGE SCALE GENOMIC DNA]</scope>
    <source>
        <strain evidence="7 8">JEL423</strain>
    </source>
</reference>
<dbReference type="GO" id="GO:0005524">
    <property type="term" value="F:ATP binding"/>
    <property type="evidence" value="ECO:0007669"/>
    <property type="project" value="UniProtKB-KW"/>
</dbReference>
<dbReference type="InterPro" id="IPR019821">
    <property type="entry name" value="Kinesin_motor_CS"/>
</dbReference>
<dbReference type="PRINTS" id="PR00380">
    <property type="entry name" value="KINESINHEAVY"/>
</dbReference>
<reference evidence="7 8" key="1">
    <citation type="submission" date="2006-10" db="EMBL/GenBank/DDBJ databases">
        <title>The Genome Sequence of Batrachochytrium dendrobatidis JEL423.</title>
        <authorList>
            <consortium name="The Broad Institute Genome Sequencing Platform"/>
            <person name="Birren B."/>
            <person name="Lander E."/>
            <person name="Galagan J."/>
            <person name="Cuomo C."/>
            <person name="Devon K."/>
            <person name="Jaffe D."/>
            <person name="Butler J."/>
            <person name="Alvarez P."/>
            <person name="Gnerre S."/>
            <person name="Grabherr M."/>
            <person name="Kleber M."/>
            <person name="Mauceli E."/>
            <person name="Brockman W."/>
            <person name="Young S."/>
            <person name="LaButti K."/>
            <person name="Sykes S."/>
            <person name="DeCaprio D."/>
            <person name="Crawford M."/>
            <person name="Koehrsen M."/>
            <person name="Engels R."/>
            <person name="Montgomery P."/>
            <person name="Pearson M."/>
            <person name="Howarth C."/>
            <person name="Larson L."/>
            <person name="White J."/>
            <person name="O'Leary S."/>
            <person name="Kodira C."/>
            <person name="Zeng Q."/>
            <person name="Yandava C."/>
            <person name="Alvarado L."/>
            <person name="Longcore J."/>
            <person name="James T."/>
        </authorList>
    </citation>
    <scope>NUCLEOTIDE SEQUENCE [LARGE SCALE GENOMIC DNA]</scope>
    <source>
        <strain evidence="7 8">JEL423</strain>
    </source>
</reference>
<dbReference type="eggNOG" id="KOG4280">
    <property type="taxonomic scope" value="Eukaryota"/>
</dbReference>
<evidence type="ECO:0000256" key="4">
    <source>
        <dbReference type="RuleBase" id="RU000394"/>
    </source>
</evidence>
<dbReference type="GO" id="GO:0007052">
    <property type="term" value="P:mitotic spindle organization"/>
    <property type="evidence" value="ECO:0007669"/>
    <property type="project" value="TreeGrafter"/>
</dbReference>
<comment type="similarity">
    <text evidence="3 4">Belongs to the TRAFAC class myosin-kinesin ATPase superfamily. Kinesin family.</text>
</comment>
<evidence type="ECO:0000313" key="7">
    <source>
        <dbReference type="EMBL" id="OAJ38309.1"/>
    </source>
</evidence>
<evidence type="ECO:0000256" key="3">
    <source>
        <dbReference type="PROSITE-ProRule" id="PRU00283"/>
    </source>
</evidence>
<sequence length="483" mass="53402">MGRTVKCHGKISFVDLAGSEKVKESKAAGDTFAEALSINKSLLNLGICISALSDPKKRNGHIPFRDSKLTKLLADSLGGHGVTLMIACISPGSLNIQETNKTLRYASKACKIQTKLVLQLDPREEILLILKREIMGLRRENLMLRGVIDRDPKHAMSGLATKDVMDREHLEGLIARARSTRNPSHFESGYSNRQSANVHPVSSTIHQTAAEEFDAKAMHERNHFVYSQSNPASVKPSTTTNAKEYKRTIGDAMEFHDTNDYQGRVQMGRRSAMSTRQTTRSTRSSGGFKTDGHFRSTSAHESRPSTMATERVHSLKWSNTPAGHEHVVSQKDTIKRSGNANPATKSASQKLAPTKLPSINTKAKPKPPSVSTSPVKLAQIQQTHSDRNKEKSAQKKSKSDPKQTASPAKNNVKRPSNREHPPIAKNREEFTLLQSNDGYIADQKPLKPVPVDMVLEAVNNRHQLLSDVHALDNEISRMSVLNR</sequence>
<keyword evidence="4" id="KW-0505">Motor protein</keyword>
<dbReference type="Pfam" id="PF00225">
    <property type="entry name" value="Kinesin"/>
    <property type="match status" value="1"/>
</dbReference>
<evidence type="ECO:0000256" key="2">
    <source>
        <dbReference type="ARBA" id="ARBA00022840"/>
    </source>
</evidence>
<dbReference type="EMBL" id="DS022301">
    <property type="protein sequence ID" value="OAJ38309.1"/>
    <property type="molecule type" value="Genomic_DNA"/>
</dbReference>
<evidence type="ECO:0000256" key="5">
    <source>
        <dbReference type="SAM" id="MobiDB-lite"/>
    </source>
</evidence>
<keyword evidence="2 4" id="KW-0067">ATP-binding</keyword>
<dbReference type="STRING" id="403673.A0A177WDX8"/>
<dbReference type="SMART" id="SM00129">
    <property type="entry name" value="KISc"/>
    <property type="match status" value="1"/>
</dbReference>
<protein>
    <recommendedName>
        <fullName evidence="4">Kinesin-like protein</fullName>
    </recommendedName>
</protein>
<dbReference type="GO" id="GO:0007018">
    <property type="term" value="P:microtubule-based movement"/>
    <property type="evidence" value="ECO:0007669"/>
    <property type="project" value="InterPro"/>
</dbReference>
<dbReference type="InterPro" id="IPR027417">
    <property type="entry name" value="P-loop_NTPase"/>
</dbReference>
<evidence type="ECO:0000259" key="6">
    <source>
        <dbReference type="PROSITE" id="PS50067"/>
    </source>
</evidence>
<dbReference type="GO" id="GO:0008017">
    <property type="term" value="F:microtubule binding"/>
    <property type="evidence" value="ECO:0007669"/>
    <property type="project" value="InterPro"/>
</dbReference>
<feature type="domain" description="Kinesin motor" evidence="6">
    <location>
        <begin position="1"/>
        <end position="112"/>
    </location>
</feature>
<dbReference type="AlphaFoldDB" id="A0A177WDX8"/>
<keyword evidence="4" id="KW-0493">Microtubule</keyword>
<organism evidence="7 8">
    <name type="scientific">Batrachochytrium dendrobatidis (strain JEL423)</name>
    <dbReference type="NCBI Taxonomy" id="403673"/>
    <lineage>
        <taxon>Eukaryota</taxon>
        <taxon>Fungi</taxon>
        <taxon>Fungi incertae sedis</taxon>
        <taxon>Chytridiomycota</taxon>
        <taxon>Chytridiomycota incertae sedis</taxon>
        <taxon>Chytridiomycetes</taxon>
        <taxon>Rhizophydiales</taxon>
        <taxon>Rhizophydiales incertae sedis</taxon>
        <taxon>Batrachochytrium</taxon>
    </lineage>
</organism>
<dbReference type="Proteomes" id="UP000077115">
    <property type="component" value="Unassembled WGS sequence"/>
</dbReference>
<feature type="compositionally biased region" description="Basic and acidic residues" evidence="5">
    <location>
        <begin position="323"/>
        <end position="335"/>
    </location>
</feature>
<name>A0A177WDX8_BATDL</name>
<dbReference type="PANTHER" id="PTHR47969">
    <property type="entry name" value="CHROMOSOME-ASSOCIATED KINESIN KIF4A-RELATED"/>
    <property type="match status" value="1"/>
</dbReference>
<feature type="compositionally biased region" description="Polar residues" evidence="5">
    <location>
        <begin position="336"/>
        <end position="351"/>
    </location>
</feature>
<dbReference type="GO" id="GO:0051231">
    <property type="term" value="P:spindle elongation"/>
    <property type="evidence" value="ECO:0007669"/>
    <property type="project" value="TreeGrafter"/>
</dbReference>
<dbReference type="PROSITE" id="PS00411">
    <property type="entry name" value="KINESIN_MOTOR_1"/>
    <property type="match status" value="1"/>
</dbReference>
<feature type="region of interest" description="Disordered" evidence="5">
    <location>
        <begin position="264"/>
        <end position="427"/>
    </location>
</feature>
<dbReference type="InterPro" id="IPR036961">
    <property type="entry name" value="Kinesin_motor_dom_sf"/>
</dbReference>
<gene>
    <name evidence="7" type="ORF">BDEG_22256</name>
</gene>
<evidence type="ECO:0000256" key="1">
    <source>
        <dbReference type="ARBA" id="ARBA00022741"/>
    </source>
</evidence>
<dbReference type="PROSITE" id="PS50067">
    <property type="entry name" value="KINESIN_MOTOR_2"/>
    <property type="match status" value="1"/>
</dbReference>
<dbReference type="GO" id="GO:0005875">
    <property type="term" value="C:microtubule associated complex"/>
    <property type="evidence" value="ECO:0007669"/>
    <property type="project" value="TreeGrafter"/>
</dbReference>
<dbReference type="SUPFAM" id="SSF52540">
    <property type="entry name" value="P-loop containing nucleoside triphosphate hydrolases"/>
    <property type="match status" value="1"/>
</dbReference>
<dbReference type="OrthoDB" id="3176171at2759"/>
<keyword evidence="1 4" id="KW-0547">Nucleotide-binding</keyword>
<dbReference type="GO" id="GO:0003777">
    <property type="term" value="F:microtubule motor activity"/>
    <property type="evidence" value="ECO:0007669"/>
    <property type="project" value="InterPro"/>
</dbReference>
<evidence type="ECO:0000313" key="8">
    <source>
        <dbReference type="Proteomes" id="UP000077115"/>
    </source>
</evidence>
<dbReference type="PANTHER" id="PTHR47969:SF33">
    <property type="entry name" value="KINESIN-LIKE PROTEIN"/>
    <property type="match status" value="1"/>
</dbReference>
<dbReference type="GO" id="GO:0005874">
    <property type="term" value="C:microtubule"/>
    <property type="evidence" value="ECO:0007669"/>
    <property type="project" value="UniProtKB-KW"/>
</dbReference>
<feature type="compositionally biased region" description="Basic and acidic residues" evidence="5">
    <location>
        <begin position="416"/>
        <end position="427"/>
    </location>
</feature>
<feature type="compositionally biased region" description="Basic and acidic residues" evidence="5">
    <location>
        <begin position="384"/>
        <end position="401"/>
    </location>
</feature>
<dbReference type="VEuPathDB" id="FungiDB:BDEG_22256"/>
<comment type="caution">
    <text evidence="3">Lacks conserved residue(s) required for the propagation of feature annotation.</text>
</comment>